<gene>
    <name evidence="2" type="primary">106073664</name>
</gene>
<evidence type="ECO:0008006" key="4">
    <source>
        <dbReference type="Google" id="ProtNLM"/>
    </source>
</evidence>
<dbReference type="AlphaFoldDB" id="A0A2C9KN29"/>
<name>A0A2C9KN29_BIOGL</name>
<dbReference type="VEuPathDB" id="VectorBase:BGLB021597"/>
<accession>A0A2C9KN29</accession>
<keyword evidence="1" id="KW-0732">Signal</keyword>
<feature type="chain" id="PRO_5013310893" description="Secreted protein" evidence="1">
    <location>
        <begin position="19"/>
        <end position="104"/>
    </location>
</feature>
<dbReference type="EnsemblMetazoa" id="BGLB021597-RA">
    <property type="protein sequence ID" value="BGLB021597-PA"/>
    <property type="gene ID" value="BGLB021597"/>
</dbReference>
<dbReference type="Proteomes" id="UP000076420">
    <property type="component" value="Unassembled WGS sequence"/>
</dbReference>
<evidence type="ECO:0000256" key="1">
    <source>
        <dbReference type="SAM" id="SignalP"/>
    </source>
</evidence>
<feature type="signal peptide" evidence="1">
    <location>
        <begin position="1"/>
        <end position="18"/>
    </location>
</feature>
<proteinExistence type="predicted"/>
<organism evidence="2 3">
    <name type="scientific">Biomphalaria glabrata</name>
    <name type="common">Bloodfluke planorb</name>
    <name type="synonym">Freshwater snail</name>
    <dbReference type="NCBI Taxonomy" id="6526"/>
    <lineage>
        <taxon>Eukaryota</taxon>
        <taxon>Metazoa</taxon>
        <taxon>Spiralia</taxon>
        <taxon>Lophotrochozoa</taxon>
        <taxon>Mollusca</taxon>
        <taxon>Gastropoda</taxon>
        <taxon>Heterobranchia</taxon>
        <taxon>Euthyneura</taxon>
        <taxon>Panpulmonata</taxon>
        <taxon>Hygrophila</taxon>
        <taxon>Lymnaeoidea</taxon>
        <taxon>Planorbidae</taxon>
        <taxon>Biomphalaria</taxon>
    </lineage>
</organism>
<dbReference type="OrthoDB" id="10315966at2759"/>
<evidence type="ECO:0000313" key="3">
    <source>
        <dbReference type="Proteomes" id="UP000076420"/>
    </source>
</evidence>
<dbReference type="VEuPathDB" id="VectorBase:BGLAX_030464"/>
<evidence type="ECO:0000313" key="2">
    <source>
        <dbReference type="EnsemblMetazoa" id="BGLB021597-PA"/>
    </source>
</evidence>
<dbReference type="RefSeq" id="XP_013089734.2">
    <property type="nucleotide sequence ID" value="XM_013234280.2"/>
</dbReference>
<sequence>MLSHLCFLVLVGCAAVISQEEAPLPSPDFEKKIAAAVDIIKQAAKELENVEGTKDTRDQSLNEYLSSPMNRRSNENLIRKSRDFWGTVWTVAKVAGVAAAVFGK</sequence>
<reference evidence="2" key="1">
    <citation type="submission" date="2020-05" db="UniProtKB">
        <authorList>
            <consortium name="EnsemblMetazoa"/>
        </authorList>
    </citation>
    <scope>IDENTIFICATION</scope>
    <source>
        <strain evidence="2">BB02</strain>
    </source>
</reference>
<protein>
    <recommendedName>
        <fullName evidence="4">Secreted protein</fullName>
    </recommendedName>
</protein>